<accession>A0AAD5CGR9</accession>
<gene>
    <name evidence="2" type="ORF">M8C21_000627</name>
</gene>
<reference evidence="2" key="1">
    <citation type="submission" date="2022-06" db="EMBL/GenBank/DDBJ databases">
        <title>Uncovering the hologenomic basis of an extraordinary plant invasion.</title>
        <authorList>
            <person name="Bieker V.C."/>
            <person name="Martin M.D."/>
            <person name="Gilbert T."/>
            <person name="Hodgins K."/>
            <person name="Battlay P."/>
            <person name="Petersen B."/>
            <person name="Wilson J."/>
        </authorList>
    </citation>
    <scope>NUCLEOTIDE SEQUENCE</scope>
    <source>
        <strain evidence="2">AA19_3_7</strain>
        <tissue evidence="2">Leaf</tissue>
    </source>
</reference>
<dbReference type="SUPFAM" id="SSF64158">
    <property type="entry name" value="2,3-Bisphosphoglycerate-independent phosphoglycerate mutase, substrate-binding domain"/>
    <property type="match status" value="1"/>
</dbReference>
<protein>
    <submittedName>
        <fullName evidence="2">Uncharacterized protein</fullName>
    </submittedName>
</protein>
<dbReference type="Proteomes" id="UP001206925">
    <property type="component" value="Unassembled WGS sequence"/>
</dbReference>
<keyword evidence="3" id="KW-1185">Reference proteome</keyword>
<dbReference type="GO" id="GO:0004619">
    <property type="term" value="F:phosphoglycerate mutase activity"/>
    <property type="evidence" value="ECO:0007669"/>
    <property type="project" value="UniProtKB-EC"/>
</dbReference>
<dbReference type="AlphaFoldDB" id="A0AAD5CGR9"/>
<dbReference type="EMBL" id="JAMZMK010008134">
    <property type="protein sequence ID" value="KAI7741783.1"/>
    <property type="molecule type" value="Genomic_DNA"/>
</dbReference>
<organism evidence="2 3">
    <name type="scientific">Ambrosia artemisiifolia</name>
    <name type="common">Common ragweed</name>
    <dbReference type="NCBI Taxonomy" id="4212"/>
    <lineage>
        <taxon>Eukaryota</taxon>
        <taxon>Viridiplantae</taxon>
        <taxon>Streptophyta</taxon>
        <taxon>Embryophyta</taxon>
        <taxon>Tracheophyta</taxon>
        <taxon>Spermatophyta</taxon>
        <taxon>Magnoliopsida</taxon>
        <taxon>eudicotyledons</taxon>
        <taxon>Gunneridae</taxon>
        <taxon>Pentapetalae</taxon>
        <taxon>asterids</taxon>
        <taxon>campanulids</taxon>
        <taxon>Asterales</taxon>
        <taxon>Asteraceae</taxon>
        <taxon>Asteroideae</taxon>
        <taxon>Heliantheae alliance</taxon>
        <taxon>Heliantheae</taxon>
        <taxon>Ambrosia</taxon>
    </lineage>
</organism>
<proteinExistence type="predicted"/>
<dbReference type="GO" id="GO:0005737">
    <property type="term" value="C:cytoplasm"/>
    <property type="evidence" value="ECO:0007669"/>
    <property type="project" value="InterPro"/>
</dbReference>
<evidence type="ECO:0000256" key="1">
    <source>
        <dbReference type="ARBA" id="ARBA00000370"/>
    </source>
</evidence>
<feature type="non-terminal residue" evidence="2">
    <location>
        <position position="1"/>
    </location>
</feature>
<comment type="caution">
    <text evidence="2">The sequence shown here is derived from an EMBL/GenBank/DDBJ whole genome shotgun (WGS) entry which is preliminary data.</text>
</comment>
<comment type="catalytic activity">
    <reaction evidence="1">
        <text>(2R)-2-phosphoglycerate = (2R)-3-phosphoglycerate</text>
        <dbReference type="Rhea" id="RHEA:15901"/>
        <dbReference type="ChEBI" id="CHEBI:58272"/>
        <dbReference type="ChEBI" id="CHEBI:58289"/>
        <dbReference type="EC" id="5.4.2.12"/>
    </reaction>
</comment>
<sequence length="198" mass="22556">MAPLVDGILGATITASIWFRALMSVVSIAITQMVENGMFFQQECRYQSHLLVWMKIDEYIVTFNFRTDRMTMLDQALEYEKFDKFDGVRILKIRYAGERICILLVVASRETWVAFPGNPSNFGDNEANKEDVGGSAWETKTNKTAHHGVHLPVKIKPKAREQAQVVSSRIITVDEDESMLQSFRLKMQQEVGGLQCVF</sequence>
<evidence type="ECO:0000313" key="3">
    <source>
        <dbReference type="Proteomes" id="UP001206925"/>
    </source>
</evidence>
<evidence type="ECO:0000313" key="2">
    <source>
        <dbReference type="EMBL" id="KAI7741783.1"/>
    </source>
</evidence>
<dbReference type="InterPro" id="IPR036646">
    <property type="entry name" value="PGAM_B_sf"/>
</dbReference>
<name>A0AAD5CGR9_AMBAR</name>